<dbReference type="PANTHER" id="PTHR13050:SF7">
    <property type="entry name" value="VESICLE TRANSPORT PROTEIN USE1"/>
    <property type="match status" value="1"/>
</dbReference>
<evidence type="ECO:0000256" key="3">
    <source>
        <dbReference type="ARBA" id="ARBA00022448"/>
    </source>
</evidence>
<dbReference type="PANTHER" id="PTHR13050">
    <property type="entry name" value="USE1-LIKE PROTEIN"/>
    <property type="match status" value="1"/>
</dbReference>
<comment type="subcellular location">
    <subcellularLocation>
        <location evidence="1">Endoplasmic reticulum membrane</location>
        <topology evidence="1">Single-pass type IV membrane protein</topology>
    </subcellularLocation>
</comment>
<keyword evidence="13" id="KW-1185">Reference proteome</keyword>
<accession>A0A2G4SQD7</accession>
<evidence type="ECO:0000256" key="6">
    <source>
        <dbReference type="ARBA" id="ARBA00022892"/>
    </source>
</evidence>
<dbReference type="Proteomes" id="UP000242254">
    <property type="component" value="Unassembled WGS sequence"/>
</dbReference>
<evidence type="ECO:0000313" key="13">
    <source>
        <dbReference type="Proteomes" id="UP000242254"/>
    </source>
</evidence>
<evidence type="ECO:0000256" key="7">
    <source>
        <dbReference type="ARBA" id="ARBA00022927"/>
    </source>
</evidence>
<organism evidence="12 13">
    <name type="scientific">Rhizopus microsporus ATCC 52813</name>
    <dbReference type="NCBI Taxonomy" id="1340429"/>
    <lineage>
        <taxon>Eukaryota</taxon>
        <taxon>Fungi</taxon>
        <taxon>Fungi incertae sedis</taxon>
        <taxon>Mucoromycota</taxon>
        <taxon>Mucoromycotina</taxon>
        <taxon>Mucoromycetes</taxon>
        <taxon>Mucorales</taxon>
        <taxon>Mucorineae</taxon>
        <taxon>Rhizopodaceae</taxon>
        <taxon>Rhizopus</taxon>
    </lineage>
</organism>
<gene>
    <name evidence="12" type="ORF">RHIMIDRAFT_28570</name>
</gene>
<evidence type="ECO:0000256" key="9">
    <source>
        <dbReference type="ARBA" id="ARBA00023136"/>
    </source>
</evidence>
<dbReference type="GO" id="GO:0006890">
    <property type="term" value="P:retrograde vesicle-mediated transport, Golgi to endoplasmic reticulum"/>
    <property type="evidence" value="ECO:0007669"/>
    <property type="project" value="TreeGrafter"/>
</dbReference>
<dbReference type="CDD" id="cd15860">
    <property type="entry name" value="SNARE_USE1"/>
    <property type="match status" value="1"/>
</dbReference>
<dbReference type="InterPro" id="IPR019150">
    <property type="entry name" value="Vesicle_transport_protein_Use1"/>
</dbReference>
<reference evidence="12 13" key="1">
    <citation type="journal article" date="2016" name="Proc. Natl. Acad. Sci. U.S.A.">
        <title>Lipid metabolic changes in an early divergent fungus govern the establishment of a mutualistic symbiosis with endobacteria.</title>
        <authorList>
            <person name="Lastovetsky O.A."/>
            <person name="Gaspar M.L."/>
            <person name="Mondo S.J."/>
            <person name="LaButti K.M."/>
            <person name="Sandor L."/>
            <person name="Grigoriev I.V."/>
            <person name="Henry S.A."/>
            <person name="Pawlowska T.E."/>
        </authorList>
    </citation>
    <scope>NUCLEOTIDE SEQUENCE [LARGE SCALE GENOMIC DNA]</scope>
    <source>
        <strain evidence="12 13">ATCC 52813</strain>
    </source>
</reference>
<feature type="region of interest" description="Disordered" evidence="10">
    <location>
        <begin position="121"/>
        <end position="149"/>
    </location>
</feature>
<dbReference type="RefSeq" id="XP_023464705.1">
    <property type="nucleotide sequence ID" value="XM_023613308.1"/>
</dbReference>
<evidence type="ECO:0000256" key="11">
    <source>
        <dbReference type="SAM" id="Phobius"/>
    </source>
</evidence>
<proteinExistence type="inferred from homology"/>
<keyword evidence="3" id="KW-0813">Transport</keyword>
<feature type="transmembrane region" description="Helical" evidence="11">
    <location>
        <begin position="234"/>
        <end position="254"/>
    </location>
</feature>
<dbReference type="GO" id="GO:0005484">
    <property type="term" value="F:SNAP receptor activity"/>
    <property type="evidence" value="ECO:0007669"/>
    <property type="project" value="TreeGrafter"/>
</dbReference>
<keyword evidence="5" id="KW-0256">Endoplasmic reticulum</keyword>
<evidence type="ECO:0000256" key="10">
    <source>
        <dbReference type="SAM" id="MobiDB-lite"/>
    </source>
</evidence>
<evidence type="ECO:0000256" key="4">
    <source>
        <dbReference type="ARBA" id="ARBA00022692"/>
    </source>
</evidence>
<dbReference type="GO" id="GO:0015031">
    <property type="term" value="P:protein transport"/>
    <property type="evidence" value="ECO:0007669"/>
    <property type="project" value="UniProtKB-KW"/>
</dbReference>
<dbReference type="GO" id="GO:0031201">
    <property type="term" value="C:SNARE complex"/>
    <property type="evidence" value="ECO:0007669"/>
    <property type="project" value="TreeGrafter"/>
</dbReference>
<evidence type="ECO:0000313" key="12">
    <source>
        <dbReference type="EMBL" id="PHZ10997.1"/>
    </source>
</evidence>
<dbReference type="GeneID" id="35444297"/>
<evidence type="ECO:0000256" key="5">
    <source>
        <dbReference type="ARBA" id="ARBA00022824"/>
    </source>
</evidence>
<comment type="similarity">
    <text evidence="2">Belongs to the USE1 family.</text>
</comment>
<dbReference type="Pfam" id="PF09753">
    <property type="entry name" value="Use1"/>
    <property type="match status" value="1"/>
</dbReference>
<evidence type="ECO:0000256" key="8">
    <source>
        <dbReference type="ARBA" id="ARBA00022989"/>
    </source>
</evidence>
<protein>
    <recommendedName>
        <fullName evidence="14">USE1-like protein</fullName>
    </recommendedName>
</protein>
<name>A0A2G4SQD7_RHIZD</name>
<keyword evidence="8 11" id="KW-1133">Transmembrane helix</keyword>
<dbReference type="GO" id="GO:0005789">
    <property type="term" value="C:endoplasmic reticulum membrane"/>
    <property type="evidence" value="ECO:0007669"/>
    <property type="project" value="UniProtKB-SubCell"/>
</dbReference>
<evidence type="ECO:0008006" key="14">
    <source>
        <dbReference type="Google" id="ProtNLM"/>
    </source>
</evidence>
<dbReference type="STRING" id="1340429.A0A2G4SQD7"/>
<keyword evidence="4 11" id="KW-0812">Transmembrane</keyword>
<evidence type="ECO:0000256" key="2">
    <source>
        <dbReference type="ARBA" id="ARBA00007891"/>
    </source>
</evidence>
<keyword evidence="9 11" id="KW-0472">Membrane</keyword>
<keyword evidence="7" id="KW-0653">Protein transport</keyword>
<dbReference type="AlphaFoldDB" id="A0A2G4SQD7"/>
<keyword evidence="6" id="KW-0931">ER-Golgi transport</keyword>
<dbReference type="EMBL" id="KZ303853">
    <property type="protein sequence ID" value="PHZ10997.1"/>
    <property type="molecule type" value="Genomic_DNA"/>
</dbReference>
<sequence>MPTATTTTDEINLHRLLIHCEEKLKSQPVDAWSALEKAKFATYVQYLSRLQSKINNNTVVKDYASRIAACSKAISQYKVLQVDKGIQEARLVKKKHLEELQLLEKPEPDWLINLKRQEQEKAEKKASFERNKTNTPKETKENEIRQRTGGKRDETFDLEHVLQHHRQIHDELTTDLSRMAEQLKKNSQAFGDTLSKDEIVLRDAQKAVEHNLKRMTTERQRLDKHYSKSWKTSFMTFGVVLFVCIMFILVFFTIKFLPKA</sequence>
<evidence type="ECO:0000256" key="1">
    <source>
        <dbReference type="ARBA" id="ARBA00004163"/>
    </source>
</evidence>